<evidence type="ECO:0000256" key="4">
    <source>
        <dbReference type="ARBA" id="ARBA00022840"/>
    </source>
</evidence>
<evidence type="ECO:0000313" key="10">
    <source>
        <dbReference type="EMBL" id="KAG5185935.1"/>
    </source>
</evidence>
<evidence type="ECO:0000256" key="6">
    <source>
        <dbReference type="PROSITE-ProRule" id="PRU00283"/>
    </source>
</evidence>
<comment type="subcellular location">
    <subcellularLocation>
        <location evidence="1">Cytoplasm</location>
    </subcellularLocation>
</comment>
<dbReference type="GO" id="GO:0007052">
    <property type="term" value="P:mitotic spindle organization"/>
    <property type="evidence" value="ECO:0007669"/>
    <property type="project" value="TreeGrafter"/>
</dbReference>
<sequence length="877" mass="92691">MRRAPVKVCVRTRPTASFAQGVIVIDQEAQSIEVKRKGAGSDLDASGGSISGGGESGGTHDHRQNSFKFQFHHVLHNAGQDSIYDGLARDVVQGAVDGVNGTIMSYGQTGSGKTFTMIGDTANYQHRGIVPRALSHIFQEVAARSETAFSTSITYLEIYNEKIFDLLLDPAAGEQGGGVKSELTIAEERGGRGIYVRGLTTVPVASEQEALNLLYSGELMRTTAQHNLNRCSNRSHCILTVHVTQRARSGVSEKVVSSKLNLVDLAGSERLKKALDLERLEGRSAGDATIKKESMYINQSLSYLEQCVVALGRRNPGHVPYRQSKLANMLRDSLGGNCNTLLVACVWGEERHLEETLSTLRLAARMMRVQNETHATEVLDPARLLRKQEKALRDLRQELLMHDALAERRGVAYDPFTPEQQEALRQQLERYVGAVGPDDEDAALPTFESVRQMKEVCRLFKGMVTEAREDAARAAAGEGSGSDGGGGGGRSSVEQGLATSESRLSDRGLATRGKDEASITYVGQPEKGGGFGLGRAPDHAFPPAGSTFAGILSMPPDPRPMHNGFALAGIAPAHATAPSAAATRGSATAAAAAAARSPDQSPRPSQPQHGSVAFDAAHMLDAEATGASPPASPTLNDNVHHHHAPGAGISRGRLFEAFAAGEGCLLSKEAASARAALAEARAAVRATAAAVNAAKEEIDAAAAALAAARAGEAAARGGGGGGGGGGGAGGGETVLEEAEFALARREREAKRRYKGAFYALRGLREGAEDAAARHDAARRRLAARFEEWARERVGKGVGADGAGGGRGPAFEGGEQQRGGGARDSLDANELFESMEIERVRSRDPDAVAFFAAMKNAHATKNQNTLALRQVHRSKRHK</sequence>
<dbReference type="GO" id="GO:0005737">
    <property type="term" value="C:cytoplasm"/>
    <property type="evidence" value="ECO:0007669"/>
    <property type="project" value="UniProtKB-SubCell"/>
</dbReference>
<dbReference type="EMBL" id="JAFCMP010000116">
    <property type="protein sequence ID" value="KAG5185935.1"/>
    <property type="molecule type" value="Genomic_DNA"/>
</dbReference>
<dbReference type="PROSITE" id="PS50067">
    <property type="entry name" value="KINESIN_MOTOR_2"/>
    <property type="match status" value="1"/>
</dbReference>
<dbReference type="InterPro" id="IPR001752">
    <property type="entry name" value="Kinesin_motor_dom"/>
</dbReference>
<dbReference type="InterPro" id="IPR036961">
    <property type="entry name" value="Kinesin_motor_dom_sf"/>
</dbReference>
<dbReference type="SMART" id="SM00129">
    <property type="entry name" value="KISc"/>
    <property type="match status" value="1"/>
</dbReference>
<organism evidence="10 11">
    <name type="scientific">Tribonema minus</name>
    <dbReference type="NCBI Taxonomy" id="303371"/>
    <lineage>
        <taxon>Eukaryota</taxon>
        <taxon>Sar</taxon>
        <taxon>Stramenopiles</taxon>
        <taxon>Ochrophyta</taxon>
        <taxon>PX clade</taxon>
        <taxon>Xanthophyceae</taxon>
        <taxon>Tribonematales</taxon>
        <taxon>Tribonemataceae</taxon>
        <taxon>Tribonema</taxon>
    </lineage>
</organism>
<dbReference type="Pfam" id="PF23735">
    <property type="entry name" value="KIF9"/>
    <property type="match status" value="1"/>
</dbReference>
<dbReference type="AlphaFoldDB" id="A0A836CGR5"/>
<feature type="region of interest" description="Disordered" evidence="8">
    <location>
        <begin position="36"/>
        <end position="63"/>
    </location>
</feature>
<keyword evidence="6 7" id="KW-0505">Motor protein</keyword>
<dbReference type="PANTHER" id="PTHR47969:SF15">
    <property type="entry name" value="CHROMOSOME-ASSOCIATED KINESIN KIF4A-RELATED"/>
    <property type="match status" value="1"/>
</dbReference>
<dbReference type="PROSITE" id="PS00411">
    <property type="entry name" value="KINESIN_MOTOR_1"/>
    <property type="match status" value="1"/>
</dbReference>
<dbReference type="GO" id="GO:0007018">
    <property type="term" value="P:microtubule-based movement"/>
    <property type="evidence" value="ECO:0007669"/>
    <property type="project" value="InterPro"/>
</dbReference>
<feature type="region of interest" description="Disordered" evidence="8">
    <location>
        <begin position="624"/>
        <end position="644"/>
    </location>
</feature>
<evidence type="ECO:0000259" key="9">
    <source>
        <dbReference type="PROSITE" id="PS50067"/>
    </source>
</evidence>
<evidence type="ECO:0000256" key="1">
    <source>
        <dbReference type="ARBA" id="ARBA00004496"/>
    </source>
</evidence>
<dbReference type="InterPro" id="IPR027640">
    <property type="entry name" value="Kinesin-like_fam"/>
</dbReference>
<dbReference type="SUPFAM" id="SSF52540">
    <property type="entry name" value="P-loop containing nucleoside triphosphate hydrolases"/>
    <property type="match status" value="1"/>
</dbReference>
<dbReference type="GO" id="GO:0005874">
    <property type="term" value="C:microtubule"/>
    <property type="evidence" value="ECO:0007669"/>
    <property type="project" value="UniProtKB-KW"/>
</dbReference>
<feature type="compositionally biased region" description="Low complexity" evidence="8">
    <location>
        <begin position="579"/>
        <end position="608"/>
    </location>
</feature>
<feature type="compositionally biased region" description="Gly residues" evidence="8">
    <location>
        <begin position="478"/>
        <end position="490"/>
    </location>
</feature>
<evidence type="ECO:0000256" key="7">
    <source>
        <dbReference type="RuleBase" id="RU000394"/>
    </source>
</evidence>
<protein>
    <recommendedName>
        <fullName evidence="7">Kinesin-like protein</fullName>
    </recommendedName>
</protein>
<dbReference type="GO" id="GO:0003777">
    <property type="term" value="F:microtubule motor activity"/>
    <property type="evidence" value="ECO:0007669"/>
    <property type="project" value="InterPro"/>
</dbReference>
<comment type="similarity">
    <text evidence="6 7">Belongs to the TRAFAC class myosin-kinesin ATPase superfamily. Kinesin family.</text>
</comment>
<keyword evidence="5" id="KW-0175">Coiled coil</keyword>
<dbReference type="GO" id="GO:0051231">
    <property type="term" value="P:spindle elongation"/>
    <property type="evidence" value="ECO:0007669"/>
    <property type="project" value="TreeGrafter"/>
</dbReference>
<feature type="compositionally biased region" description="Gly residues" evidence="8">
    <location>
        <begin position="796"/>
        <end position="807"/>
    </location>
</feature>
<dbReference type="PANTHER" id="PTHR47969">
    <property type="entry name" value="CHROMOSOME-ASSOCIATED KINESIN KIF4A-RELATED"/>
    <property type="match status" value="1"/>
</dbReference>
<accession>A0A836CGR5</accession>
<keyword evidence="11" id="KW-1185">Reference proteome</keyword>
<evidence type="ECO:0000313" key="11">
    <source>
        <dbReference type="Proteomes" id="UP000664859"/>
    </source>
</evidence>
<keyword evidence="2" id="KW-0963">Cytoplasm</keyword>
<name>A0A836CGR5_9STRA</name>
<keyword evidence="3 6" id="KW-0547">Nucleotide-binding</keyword>
<dbReference type="InterPro" id="IPR056524">
    <property type="entry name" value="KIF6/9_C"/>
</dbReference>
<reference evidence="10" key="1">
    <citation type="submission" date="2021-02" db="EMBL/GenBank/DDBJ databases">
        <title>First Annotated Genome of the Yellow-green Alga Tribonema minus.</title>
        <authorList>
            <person name="Mahan K.M."/>
        </authorList>
    </citation>
    <scope>NUCLEOTIDE SEQUENCE</scope>
    <source>
        <strain evidence="10">UTEX B ZZ1240</strain>
    </source>
</reference>
<dbReference type="GO" id="GO:0008017">
    <property type="term" value="F:microtubule binding"/>
    <property type="evidence" value="ECO:0007669"/>
    <property type="project" value="InterPro"/>
</dbReference>
<dbReference type="PRINTS" id="PR00380">
    <property type="entry name" value="KINESINHEAVY"/>
</dbReference>
<feature type="binding site" evidence="6">
    <location>
        <begin position="107"/>
        <end position="114"/>
    </location>
    <ligand>
        <name>ATP</name>
        <dbReference type="ChEBI" id="CHEBI:30616"/>
    </ligand>
</feature>
<feature type="compositionally biased region" description="Polar residues" evidence="8">
    <location>
        <begin position="492"/>
        <end position="502"/>
    </location>
</feature>
<dbReference type="GO" id="GO:0005524">
    <property type="term" value="F:ATP binding"/>
    <property type="evidence" value="ECO:0007669"/>
    <property type="project" value="UniProtKB-UniRule"/>
</dbReference>
<evidence type="ECO:0000256" key="8">
    <source>
        <dbReference type="SAM" id="MobiDB-lite"/>
    </source>
</evidence>
<comment type="caution">
    <text evidence="10">The sequence shown here is derived from an EMBL/GenBank/DDBJ whole genome shotgun (WGS) entry which is preliminary data.</text>
</comment>
<gene>
    <name evidence="10" type="ORF">JKP88DRAFT_254615</name>
</gene>
<dbReference type="Gene3D" id="3.40.850.10">
    <property type="entry name" value="Kinesin motor domain"/>
    <property type="match status" value="1"/>
</dbReference>
<dbReference type="InterPro" id="IPR019821">
    <property type="entry name" value="Kinesin_motor_CS"/>
</dbReference>
<dbReference type="InterPro" id="IPR027417">
    <property type="entry name" value="P-loop_NTPase"/>
</dbReference>
<feature type="region of interest" description="Disordered" evidence="8">
    <location>
        <begin position="579"/>
        <end position="610"/>
    </location>
</feature>
<dbReference type="OrthoDB" id="3176171at2759"/>
<feature type="domain" description="Kinesin motor" evidence="9">
    <location>
        <begin position="5"/>
        <end position="369"/>
    </location>
</feature>
<dbReference type="GO" id="GO:0005875">
    <property type="term" value="C:microtubule associated complex"/>
    <property type="evidence" value="ECO:0007669"/>
    <property type="project" value="TreeGrafter"/>
</dbReference>
<proteinExistence type="inferred from homology"/>
<keyword evidence="4 6" id="KW-0067">ATP-binding</keyword>
<evidence type="ECO:0000256" key="3">
    <source>
        <dbReference type="ARBA" id="ARBA00022741"/>
    </source>
</evidence>
<dbReference type="Pfam" id="PF00225">
    <property type="entry name" value="Kinesin"/>
    <property type="match status" value="1"/>
</dbReference>
<keyword evidence="7" id="KW-0493">Microtubule</keyword>
<feature type="region of interest" description="Disordered" evidence="8">
    <location>
        <begin position="796"/>
        <end position="823"/>
    </location>
</feature>
<evidence type="ECO:0000256" key="2">
    <source>
        <dbReference type="ARBA" id="ARBA00022490"/>
    </source>
</evidence>
<dbReference type="Proteomes" id="UP000664859">
    <property type="component" value="Unassembled WGS sequence"/>
</dbReference>
<feature type="region of interest" description="Disordered" evidence="8">
    <location>
        <begin position="858"/>
        <end position="877"/>
    </location>
</feature>
<feature type="region of interest" description="Disordered" evidence="8">
    <location>
        <begin position="471"/>
        <end position="538"/>
    </location>
</feature>
<evidence type="ECO:0000256" key="5">
    <source>
        <dbReference type="ARBA" id="ARBA00023054"/>
    </source>
</evidence>